<comment type="caution">
    <text evidence="1">The sequence shown here is derived from an EMBL/GenBank/DDBJ whole genome shotgun (WGS) entry which is preliminary data.</text>
</comment>
<evidence type="ECO:0000313" key="1">
    <source>
        <dbReference type="EMBL" id="KAE9159024.1"/>
    </source>
</evidence>
<proteinExistence type="predicted"/>
<protein>
    <submittedName>
        <fullName evidence="1">Uncharacterized protein</fullName>
    </submittedName>
</protein>
<gene>
    <name evidence="1" type="ORF">PF002_g32962</name>
</gene>
<name>A0A6A3V5B1_9STRA</name>
<reference evidence="1 2" key="1">
    <citation type="submission" date="2018-08" db="EMBL/GenBank/DDBJ databases">
        <title>Genomic investigation of the strawberry pathogen Phytophthora fragariae indicates pathogenicity is determined by transcriptional variation in three key races.</title>
        <authorList>
            <person name="Adams T.M."/>
            <person name="Armitage A.D."/>
            <person name="Sobczyk M.K."/>
            <person name="Bates H.J."/>
            <person name="Dunwell J.M."/>
            <person name="Nellist C.F."/>
            <person name="Harrison R.J."/>
        </authorList>
    </citation>
    <scope>NUCLEOTIDE SEQUENCE [LARGE SCALE GENOMIC DNA]</scope>
    <source>
        <strain evidence="1 2">BC-1</strain>
    </source>
</reference>
<dbReference type="EMBL" id="QXGD01008578">
    <property type="protein sequence ID" value="KAE9159024.1"/>
    <property type="molecule type" value="Genomic_DNA"/>
</dbReference>
<evidence type="ECO:0000313" key="2">
    <source>
        <dbReference type="Proteomes" id="UP000440367"/>
    </source>
</evidence>
<feature type="non-terminal residue" evidence="1">
    <location>
        <position position="1"/>
    </location>
</feature>
<dbReference type="Proteomes" id="UP000440367">
    <property type="component" value="Unassembled WGS sequence"/>
</dbReference>
<dbReference type="AlphaFoldDB" id="A0A6A3V5B1"/>
<accession>A0A6A3V5B1</accession>
<sequence length="26" mass="2911">ESFPVMSAVLLLFDAFSRFKVPLSLP</sequence>
<organism evidence="1 2">
    <name type="scientific">Phytophthora fragariae</name>
    <dbReference type="NCBI Taxonomy" id="53985"/>
    <lineage>
        <taxon>Eukaryota</taxon>
        <taxon>Sar</taxon>
        <taxon>Stramenopiles</taxon>
        <taxon>Oomycota</taxon>
        <taxon>Peronosporomycetes</taxon>
        <taxon>Peronosporales</taxon>
        <taxon>Peronosporaceae</taxon>
        <taxon>Phytophthora</taxon>
    </lineage>
</organism>